<feature type="compositionally biased region" description="Basic and acidic residues" evidence="1">
    <location>
        <begin position="95"/>
        <end position="124"/>
    </location>
</feature>
<sequence length="124" mass="14521">MEEVSEDTLEMMNEVGEDEGEAKDKDEPDEPDAVTEQIEQKAQQTRAQVDTDRVEPAGAEYRVHPEAPARDPAREREQRRQQLRAKLKNAQQEQEDLRFMLQELERQPTCPERRYSRADVRPSE</sequence>
<evidence type="ECO:0000313" key="2">
    <source>
        <dbReference type="EMBL" id="KAK6762417.1"/>
    </source>
</evidence>
<gene>
    <name evidence="2" type="primary">Necator_chrX.g23383</name>
    <name evidence="2" type="ORF">RB195_023220</name>
</gene>
<evidence type="ECO:0000256" key="1">
    <source>
        <dbReference type="SAM" id="MobiDB-lite"/>
    </source>
</evidence>
<keyword evidence="3" id="KW-1185">Reference proteome</keyword>
<evidence type="ECO:0000313" key="3">
    <source>
        <dbReference type="Proteomes" id="UP001303046"/>
    </source>
</evidence>
<dbReference type="EMBL" id="JAVFWL010000006">
    <property type="protein sequence ID" value="KAK6762417.1"/>
    <property type="molecule type" value="Genomic_DNA"/>
</dbReference>
<comment type="caution">
    <text evidence="2">The sequence shown here is derived from an EMBL/GenBank/DDBJ whole genome shotgun (WGS) entry which is preliminary data.</text>
</comment>
<accession>A0ABR1EIA4</accession>
<name>A0ABR1EIA4_NECAM</name>
<protein>
    <submittedName>
        <fullName evidence="2">Uncharacterized protein</fullName>
    </submittedName>
</protein>
<feature type="compositionally biased region" description="Basic and acidic residues" evidence="1">
    <location>
        <begin position="49"/>
        <end position="80"/>
    </location>
</feature>
<feature type="compositionally biased region" description="Acidic residues" evidence="1">
    <location>
        <begin position="1"/>
        <end position="33"/>
    </location>
</feature>
<proteinExistence type="predicted"/>
<feature type="region of interest" description="Disordered" evidence="1">
    <location>
        <begin position="1"/>
        <end position="124"/>
    </location>
</feature>
<reference evidence="2 3" key="1">
    <citation type="submission" date="2023-08" db="EMBL/GenBank/DDBJ databases">
        <title>A Necator americanus chromosomal reference genome.</title>
        <authorList>
            <person name="Ilik V."/>
            <person name="Petrzelkova K.J."/>
            <person name="Pardy F."/>
            <person name="Fuh T."/>
            <person name="Niatou-Singa F.S."/>
            <person name="Gouil Q."/>
            <person name="Baker L."/>
            <person name="Ritchie M.E."/>
            <person name="Jex A.R."/>
            <person name="Gazzola D."/>
            <person name="Li H."/>
            <person name="Toshio Fujiwara R."/>
            <person name="Zhan B."/>
            <person name="Aroian R.V."/>
            <person name="Pafco B."/>
            <person name="Schwarz E.M."/>
        </authorList>
    </citation>
    <scope>NUCLEOTIDE SEQUENCE [LARGE SCALE GENOMIC DNA]</scope>
    <source>
        <strain evidence="2 3">Aroian</strain>
        <tissue evidence="2">Whole animal</tissue>
    </source>
</reference>
<dbReference type="Proteomes" id="UP001303046">
    <property type="component" value="Unassembled WGS sequence"/>
</dbReference>
<organism evidence="2 3">
    <name type="scientific">Necator americanus</name>
    <name type="common">Human hookworm</name>
    <dbReference type="NCBI Taxonomy" id="51031"/>
    <lineage>
        <taxon>Eukaryota</taxon>
        <taxon>Metazoa</taxon>
        <taxon>Ecdysozoa</taxon>
        <taxon>Nematoda</taxon>
        <taxon>Chromadorea</taxon>
        <taxon>Rhabditida</taxon>
        <taxon>Rhabditina</taxon>
        <taxon>Rhabditomorpha</taxon>
        <taxon>Strongyloidea</taxon>
        <taxon>Ancylostomatidae</taxon>
        <taxon>Bunostominae</taxon>
        <taxon>Necator</taxon>
    </lineage>
</organism>